<gene>
    <name evidence="2" type="ORF">QN277_017677</name>
</gene>
<comment type="caution">
    <text evidence="2">The sequence shown here is derived from an EMBL/GenBank/DDBJ whole genome shotgun (WGS) entry which is preliminary data.</text>
</comment>
<dbReference type="AlphaFoldDB" id="A0AAE1MS23"/>
<sequence length="99" mass="10379">MAPAIAGDALVKAATEGTGMVGRRAHTGSFRGRDGVILLRDDMTGDRSVGRDGTVVNRKSDGGGRRVRGIKIDTSGRSRTMLNVMLMTMGFIEKGGGRG</sequence>
<evidence type="ECO:0000256" key="1">
    <source>
        <dbReference type="SAM" id="MobiDB-lite"/>
    </source>
</evidence>
<protein>
    <submittedName>
        <fullName evidence="2">Uncharacterized protein</fullName>
    </submittedName>
</protein>
<keyword evidence="3" id="KW-1185">Reference proteome</keyword>
<feature type="compositionally biased region" description="Basic and acidic residues" evidence="1">
    <location>
        <begin position="58"/>
        <end position="69"/>
    </location>
</feature>
<evidence type="ECO:0000313" key="2">
    <source>
        <dbReference type="EMBL" id="KAK4274465.1"/>
    </source>
</evidence>
<accession>A0AAE1MS23</accession>
<feature type="region of interest" description="Disordered" evidence="1">
    <location>
        <begin position="49"/>
        <end position="69"/>
    </location>
</feature>
<dbReference type="EMBL" id="JAWXYG010000004">
    <property type="protein sequence ID" value="KAK4274465.1"/>
    <property type="molecule type" value="Genomic_DNA"/>
</dbReference>
<reference evidence="2" key="1">
    <citation type="submission" date="2023-10" db="EMBL/GenBank/DDBJ databases">
        <title>Chromosome-level genome of the transformable northern wattle, Acacia crassicarpa.</title>
        <authorList>
            <person name="Massaro I."/>
            <person name="Sinha N.R."/>
            <person name="Poethig S."/>
            <person name="Leichty A.R."/>
        </authorList>
    </citation>
    <scope>NUCLEOTIDE SEQUENCE</scope>
    <source>
        <strain evidence="2">Acra3RX</strain>
        <tissue evidence="2">Leaf</tissue>
    </source>
</reference>
<proteinExistence type="predicted"/>
<evidence type="ECO:0000313" key="3">
    <source>
        <dbReference type="Proteomes" id="UP001293593"/>
    </source>
</evidence>
<dbReference type="Proteomes" id="UP001293593">
    <property type="component" value="Unassembled WGS sequence"/>
</dbReference>
<name>A0AAE1MS23_9FABA</name>
<organism evidence="2 3">
    <name type="scientific">Acacia crassicarpa</name>
    <name type="common">northern wattle</name>
    <dbReference type="NCBI Taxonomy" id="499986"/>
    <lineage>
        <taxon>Eukaryota</taxon>
        <taxon>Viridiplantae</taxon>
        <taxon>Streptophyta</taxon>
        <taxon>Embryophyta</taxon>
        <taxon>Tracheophyta</taxon>
        <taxon>Spermatophyta</taxon>
        <taxon>Magnoliopsida</taxon>
        <taxon>eudicotyledons</taxon>
        <taxon>Gunneridae</taxon>
        <taxon>Pentapetalae</taxon>
        <taxon>rosids</taxon>
        <taxon>fabids</taxon>
        <taxon>Fabales</taxon>
        <taxon>Fabaceae</taxon>
        <taxon>Caesalpinioideae</taxon>
        <taxon>mimosoid clade</taxon>
        <taxon>Acacieae</taxon>
        <taxon>Acacia</taxon>
    </lineage>
</organism>